<organism evidence="1 2">
    <name type="scientific">Ambrosia artemisiifolia</name>
    <name type="common">Common ragweed</name>
    <dbReference type="NCBI Taxonomy" id="4212"/>
    <lineage>
        <taxon>Eukaryota</taxon>
        <taxon>Viridiplantae</taxon>
        <taxon>Streptophyta</taxon>
        <taxon>Embryophyta</taxon>
        <taxon>Tracheophyta</taxon>
        <taxon>Spermatophyta</taxon>
        <taxon>Magnoliopsida</taxon>
        <taxon>eudicotyledons</taxon>
        <taxon>Gunneridae</taxon>
        <taxon>Pentapetalae</taxon>
        <taxon>asterids</taxon>
        <taxon>campanulids</taxon>
        <taxon>Asterales</taxon>
        <taxon>Asteraceae</taxon>
        <taxon>Asteroideae</taxon>
        <taxon>Heliantheae alliance</taxon>
        <taxon>Heliantheae</taxon>
        <taxon>Ambrosia</taxon>
    </lineage>
</organism>
<gene>
    <name evidence="1" type="ORF">M8C21_025912</name>
</gene>
<name>A0AAD5CL82_AMBAR</name>
<sequence>YLIASFTNLAKLPLSLCQFTLPFSALQSHRLTCQSQPPPPWQPPSDTMVNPRRQRVLTELWLVAVATGSVSQLMTMAWQGVLYCTGHTLFKNTGRLDKSFEVIHNDYYYRMILMGEQIIGLKEMFKEMDTDNNETIIIKYKHAPSTPGDLIAFKKGGEAEILMSIPFATLLHFTNQEIDLRAILMIMKNSRLNIHATSQRTSDSM</sequence>
<proteinExistence type="predicted"/>
<keyword evidence="2" id="KW-1185">Reference proteome</keyword>
<dbReference type="AlphaFoldDB" id="A0AAD5CL82"/>
<dbReference type="Proteomes" id="UP001206925">
    <property type="component" value="Unassembled WGS sequence"/>
</dbReference>
<accession>A0AAD5CL82</accession>
<dbReference type="EMBL" id="JAMZMK010007654">
    <property type="protein sequence ID" value="KAI7743852.1"/>
    <property type="molecule type" value="Genomic_DNA"/>
</dbReference>
<evidence type="ECO:0000313" key="1">
    <source>
        <dbReference type="EMBL" id="KAI7743852.1"/>
    </source>
</evidence>
<protein>
    <submittedName>
        <fullName evidence="1">Uncharacterized protein</fullName>
    </submittedName>
</protein>
<feature type="non-terminal residue" evidence="1">
    <location>
        <position position="205"/>
    </location>
</feature>
<comment type="caution">
    <text evidence="1">The sequence shown here is derived from an EMBL/GenBank/DDBJ whole genome shotgun (WGS) entry which is preliminary data.</text>
</comment>
<reference evidence="1" key="1">
    <citation type="submission" date="2022-06" db="EMBL/GenBank/DDBJ databases">
        <title>Uncovering the hologenomic basis of an extraordinary plant invasion.</title>
        <authorList>
            <person name="Bieker V.C."/>
            <person name="Martin M.D."/>
            <person name="Gilbert T."/>
            <person name="Hodgins K."/>
            <person name="Battlay P."/>
            <person name="Petersen B."/>
            <person name="Wilson J."/>
        </authorList>
    </citation>
    <scope>NUCLEOTIDE SEQUENCE</scope>
    <source>
        <strain evidence="1">AA19_3_7</strain>
        <tissue evidence="1">Leaf</tissue>
    </source>
</reference>
<evidence type="ECO:0000313" key="2">
    <source>
        <dbReference type="Proteomes" id="UP001206925"/>
    </source>
</evidence>